<dbReference type="AlphaFoldDB" id="A0A395IG46"/>
<evidence type="ECO:0000313" key="2">
    <source>
        <dbReference type="Proteomes" id="UP000249056"/>
    </source>
</evidence>
<dbReference type="OrthoDB" id="9970095at2759"/>
<dbReference type="EMBL" id="QKRW01000057">
    <property type="protein sequence ID" value="RAL59200.1"/>
    <property type="molecule type" value="Genomic_DNA"/>
</dbReference>
<sequence length="111" mass="12588">MADPSLYKIPSPLAGYEKLSSAANRIVTGWKKYRKPADWNLRVKVMRSLLSLWIVESGVDLMYISIISIRIRSRLSSLENYMRESEENSLSFASTDSGKSLSDPILLRCSK</sequence>
<keyword evidence="2" id="KW-1185">Reference proteome</keyword>
<proteinExistence type="predicted"/>
<gene>
    <name evidence="1" type="ORF">DID88_006655</name>
</gene>
<organism evidence="1 2">
    <name type="scientific">Monilinia fructigena</name>
    <dbReference type="NCBI Taxonomy" id="38457"/>
    <lineage>
        <taxon>Eukaryota</taxon>
        <taxon>Fungi</taxon>
        <taxon>Dikarya</taxon>
        <taxon>Ascomycota</taxon>
        <taxon>Pezizomycotina</taxon>
        <taxon>Leotiomycetes</taxon>
        <taxon>Helotiales</taxon>
        <taxon>Sclerotiniaceae</taxon>
        <taxon>Monilinia</taxon>
    </lineage>
</organism>
<evidence type="ECO:0000313" key="1">
    <source>
        <dbReference type="EMBL" id="RAL59200.1"/>
    </source>
</evidence>
<dbReference type="Proteomes" id="UP000249056">
    <property type="component" value="Unassembled WGS sequence"/>
</dbReference>
<comment type="caution">
    <text evidence="1">The sequence shown here is derived from an EMBL/GenBank/DDBJ whole genome shotgun (WGS) entry which is preliminary data.</text>
</comment>
<accession>A0A395IG46</accession>
<name>A0A395IG46_9HELO</name>
<protein>
    <submittedName>
        <fullName evidence="1">Uncharacterized protein</fullName>
    </submittedName>
</protein>
<reference evidence="1 2" key="1">
    <citation type="submission" date="2018-06" db="EMBL/GenBank/DDBJ databases">
        <title>Genome Sequence of the Brown Rot Fungal Pathogen Monilinia fructigena.</title>
        <authorList>
            <person name="Landi L."/>
            <person name="De Miccolis Angelini R.M."/>
            <person name="Pollastro S."/>
            <person name="Abate D."/>
            <person name="Faretra F."/>
            <person name="Romanazzi G."/>
        </authorList>
    </citation>
    <scope>NUCLEOTIDE SEQUENCE [LARGE SCALE GENOMIC DNA]</scope>
    <source>
        <strain evidence="1 2">Mfrg269</strain>
    </source>
</reference>